<comment type="caution">
    <text evidence="2">The sequence shown here is derived from an EMBL/GenBank/DDBJ whole genome shotgun (WGS) entry which is preliminary data.</text>
</comment>
<accession>A0A8S1DVE4</accession>
<reference evidence="2 3" key="1">
    <citation type="submission" date="2020-04" db="EMBL/GenBank/DDBJ databases">
        <authorList>
            <person name="Alioto T."/>
            <person name="Alioto T."/>
            <person name="Gomez Garrido J."/>
        </authorList>
    </citation>
    <scope>NUCLEOTIDE SEQUENCE [LARGE SCALE GENOMIC DNA]</scope>
</reference>
<gene>
    <name evidence="2" type="ORF">CLODIP_2_CD14974</name>
</gene>
<protein>
    <submittedName>
        <fullName evidence="2">Uncharacterized protein</fullName>
    </submittedName>
</protein>
<feature type="region of interest" description="Disordered" evidence="1">
    <location>
        <begin position="41"/>
        <end position="68"/>
    </location>
</feature>
<evidence type="ECO:0000256" key="1">
    <source>
        <dbReference type="SAM" id="MobiDB-lite"/>
    </source>
</evidence>
<organism evidence="2 3">
    <name type="scientific">Cloeon dipterum</name>
    <dbReference type="NCBI Taxonomy" id="197152"/>
    <lineage>
        <taxon>Eukaryota</taxon>
        <taxon>Metazoa</taxon>
        <taxon>Ecdysozoa</taxon>
        <taxon>Arthropoda</taxon>
        <taxon>Hexapoda</taxon>
        <taxon>Insecta</taxon>
        <taxon>Pterygota</taxon>
        <taxon>Palaeoptera</taxon>
        <taxon>Ephemeroptera</taxon>
        <taxon>Pisciforma</taxon>
        <taxon>Baetidae</taxon>
        <taxon>Cloeon</taxon>
    </lineage>
</organism>
<name>A0A8S1DVE4_9INSE</name>
<dbReference type="Proteomes" id="UP000494165">
    <property type="component" value="Unassembled WGS sequence"/>
</dbReference>
<proteinExistence type="predicted"/>
<feature type="compositionally biased region" description="Low complexity" evidence="1">
    <location>
        <begin position="41"/>
        <end position="51"/>
    </location>
</feature>
<evidence type="ECO:0000313" key="3">
    <source>
        <dbReference type="Proteomes" id="UP000494165"/>
    </source>
</evidence>
<dbReference type="AlphaFoldDB" id="A0A8S1DVE4"/>
<dbReference type="EMBL" id="CADEPI010000381">
    <property type="protein sequence ID" value="CAB3384958.1"/>
    <property type="molecule type" value="Genomic_DNA"/>
</dbReference>
<evidence type="ECO:0000313" key="2">
    <source>
        <dbReference type="EMBL" id="CAB3384958.1"/>
    </source>
</evidence>
<keyword evidence="3" id="KW-1185">Reference proteome</keyword>
<sequence length="98" mass="10222">MCVTVSVSAIAALGSRAGHEAAHLRHAARCPSHVITLATAAARAPPGTGRPAHVRPRPDRTPAPASDLDLALTYPGRRRPLPGTTDCVTCQDALRGRE</sequence>